<keyword evidence="10" id="KW-1185">Reference proteome</keyword>
<dbReference type="PROSITE" id="PS50893">
    <property type="entry name" value="ABC_TRANSPORTER_2"/>
    <property type="match status" value="1"/>
</dbReference>
<name>E3H8S1_ILYPC</name>
<dbReference type="CDD" id="cd03257">
    <property type="entry name" value="ABC_NikE_OppD_transporters"/>
    <property type="match status" value="1"/>
</dbReference>
<evidence type="ECO:0000256" key="6">
    <source>
        <dbReference type="ARBA" id="ARBA00022840"/>
    </source>
</evidence>
<dbReference type="AlphaFoldDB" id="E3H8S1"/>
<dbReference type="KEGG" id="ipo:Ilyop_1556"/>
<dbReference type="SUPFAM" id="SSF52540">
    <property type="entry name" value="P-loop containing nucleoside triphosphate hydrolases"/>
    <property type="match status" value="1"/>
</dbReference>
<dbReference type="FunFam" id="3.40.50.300:FF:000016">
    <property type="entry name" value="Oligopeptide ABC transporter ATP-binding component"/>
    <property type="match status" value="1"/>
</dbReference>
<dbReference type="InterPro" id="IPR003439">
    <property type="entry name" value="ABC_transporter-like_ATP-bd"/>
</dbReference>
<protein>
    <submittedName>
        <fullName evidence="9">Oligopeptide/dipeptide ABC transporter, ATPase subunit</fullName>
    </submittedName>
</protein>
<dbReference type="Proteomes" id="UP000006875">
    <property type="component" value="Chromosome"/>
</dbReference>
<dbReference type="PANTHER" id="PTHR43297:SF2">
    <property type="entry name" value="DIPEPTIDE TRANSPORT ATP-BINDING PROTEIN DPPD"/>
    <property type="match status" value="1"/>
</dbReference>
<evidence type="ECO:0000256" key="4">
    <source>
        <dbReference type="ARBA" id="ARBA00022475"/>
    </source>
</evidence>
<dbReference type="InterPro" id="IPR050388">
    <property type="entry name" value="ABC_Ni/Peptide_Import"/>
</dbReference>
<dbReference type="Gene3D" id="3.40.50.300">
    <property type="entry name" value="P-loop containing nucleotide triphosphate hydrolases"/>
    <property type="match status" value="1"/>
</dbReference>
<keyword evidence="7" id="KW-0472">Membrane</keyword>
<dbReference type="EMBL" id="CP002281">
    <property type="protein sequence ID" value="ADO83335.1"/>
    <property type="molecule type" value="Genomic_DNA"/>
</dbReference>
<dbReference type="InterPro" id="IPR027417">
    <property type="entry name" value="P-loop_NTPase"/>
</dbReference>
<evidence type="ECO:0000256" key="5">
    <source>
        <dbReference type="ARBA" id="ARBA00022741"/>
    </source>
</evidence>
<keyword evidence="4" id="KW-1003">Cell membrane</keyword>
<evidence type="ECO:0000256" key="1">
    <source>
        <dbReference type="ARBA" id="ARBA00004202"/>
    </source>
</evidence>
<dbReference type="GO" id="GO:0015833">
    <property type="term" value="P:peptide transport"/>
    <property type="evidence" value="ECO:0007669"/>
    <property type="project" value="InterPro"/>
</dbReference>
<dbReference type="PANTHER" id="PTHR43297">
    <property type="entry name" value="OLIGOPEPTIDE TRANSPORT ATP-BINDING PROTEIN APPD"/>
    <property type="match status" value="1"/>
</dbReference>
<evidence type="ECO:0000256" key="3">
    <source>
        <dbReference type="ARBA" id="ARBA00022448"/>
    </source>
</evidence>
<keyword evidence="6" id="KW-0067">ATP-binding</keyword>
<dbReference type="HOGENOM" id="CLU_000604_1_23_0"/>
<dbReference type="GO" id="GO:0016887">
    <property type="term" value="F:ATP hydrolysis activity"/>
    <property type="evidence" value="ECO:0007669"/>
    <property type="project" value="InterPro"/>
</dbReference>
<dbReference type="Pfam" id="PF00005">
    <property type="entry name" value="ABC_tran"/>
    <property type="match status" value="1"/>
</dbReference>
<dbReference type="OrthoDB" id="9806285at2"/>
<dbReference type="PROSITE" id="PS00211">
    <property type="entry name" value="ABC_TRANSPORTER_1"/>
    <property type="match status" value="1"/>
</dbReference>
<dbReference type="GO" id="GO:0005886">
    <property type="term" value="C:plasma membrane"/>
    <property type="evidence" value="ECO:0007669"/>
    <property type="project" value="UniProtKB-SubCell"/>
</dbReference>
<accession>E3H8S1</accession>
<evidence type="ECO:0000313" key="9">
    <source>
        <dbReference type="EMBL" id="ADO83335.1"/>
    </source>
</evidence>
<reference evidence="9 10" key="1">
    <citation type="journal article" date="2010" name="Stand. Genomic Sci.">
        <title>Complete genome sequence of Ilyobacter polytropus type strain (CuHbu1).</title>
        <authorList>
            <person name="Sikorski J."/>
            <person name="Chertkov O."/>
            <person name="Lapidus A."/>
            <person name="Nolan M."/>
            <person name="Lucas S."/>
            <person name="Del Rio T.G."/>
            <person name="Tice H."/>
            <person name="Cheng J.F."/>
            <person name="Tapia R."/>
            <person name="Han C."/>
            <person name="Goodwin L."/>
            <person name="Pitluck S."/>
            <person name="Liolios K."/>
            <person name="Ivanova N."/>
            <person name="Mavromatis K."/>
            <person name="Mikhailova N."/>
            <person name="Pati A."/>
            <person name="Chen A."/>
            <person name="Palaniappan K."/>
            <person name="Land M."/>
            <person name="Hauser L."/>
            <person name="Chang Y.J."/>
            <person name="Jeffries C.D."/>
            <person name="Brambilla E."/>
            <person name="Yasawong M."/>
            <person name="Rohde M."/>
            <person name="Pukall R."/>
            <person name="Spring S."/>
            <person name="Goker M."/>
            <person name="Woyke T."/>
            <person name="Bristow J."/>
            <person name="Eisen J.A."/>
            <person name="Markowitz V."/>
            <person name="Hugenholtz P."/>
            <person name="Kyrpides N.C."/>
            <person name="Klenk H.P."/>
        </authorList>
    </citation>
    <scope>NUCLEOTIDE SEQUENCE [LARGE SCALE GENOMIC DNA]</scope>
    <source>
        <strain evidence="10">ATCC 51220 / DSM 2926 / LMG 16218 / CuHBu1</strain>
    </source>
</reference>
<evidence type="ECO:0000256" key="7">
    <source>
        <dbReference type="ARBA" id="ARBA00023136"/>
    </source>
</evidence>
<dbReference type="SMART" id="SM00382">
    <property type="entry name" value="AAA"/>
    <property type="match status" value="1"/>
</dbReference>
<keyword evidence="5" id="KW-0547">Nucleotide-binding</keyword>
<organism evidence="9 10">
    <name type="scientific">Ilyobacter polytropus (strain ATCC 51220 / DSM 2926 / LMG 16218 / CuHBu1)</name>
    <dbReference type="NCBI Taxonomy" id="572544"/>
    <lineage>
        <taxon>Bacteria</taxon>
        <taxon>Fusobacteriati</taxon>
        <taxon>Fusobacteriota</taxon>
        <taxon>Fusobacteriia</taxon>
        <taxon>Fusobacteriales</taxon>
        <taxon>Fusobacteriaceae</taxon>
        <taxon>Ilyobacter</taxon>
    </lineage>
</organism>
<comment type="subcellular location">
    <subcellularLocation>
        <location evidence="1">Cell membrane</location>
        <topology evidence="1">Peripheral membrane protein</topology>
    </subcellularLocation>
</comment>
<dbReference type="InterPro" id="IPR013563">
    <property type="entry name" value="Oligopep_ABC_C"/>
</dbReference>
<proteinExistence type="inferred from homology"/>
<dbReference type="eggNOG" id="COG0444">
    <property type="taxonomic scope" value="Bacteria"/>
</dbReference>
<dbReference type="Pfam" id="PF08352">
    <property type="entry name" value="oligo_HPY"/>
    <property type="match status" value="1"/>
</dbReference>
<feature type="domain" description="ABC transporter" evidence="8">
    <location>
        <begin position="8"/>
        <end position="259"/>
    </location>
</feature>
<dbReference type="GO" id="GO:0005524">
    <property type="term" value="F:ATP binding"/>
    <property type="evidence" value="ECO:0007669"/>
    <property type="project" value="UniProtKB-KW"/>
</dbReference>
<dbReference type="InterPro" id="IPR003593">
    <property type="entry name" value="AAA+_ATPase"/>
</dbReference>
<evidence type="ECO:0000256" key="2">
    <source>
        <dbReference type="ARBA" id="ARBA00005417"/>
    </source>
</evidence>
<dbReference type="NCBIfam" id="TIGR01727">
    <property type="entry name" value="oligo_HPY"/>
    <property type="match status" value="1"/>
</dbReference>
<evidence type="ECO:0000259" key="8">
    <source>
        <dbReference type="PROSITE" id="PS50893"/>
    </source>
</evidence>
<gene>
    <name evidence="9" type="ordered locus">Ilyop_1556</name>
</gene>
<sequence length="331" mass="37168">MDNRQPILEIKDLKTYFYTDDGVVKGCDGVSYKVYEGETLALVGESGSGKSVSAMSILQLIPSPPGKIVEGEILYNGDNLVNYSEKQMEKIRGNDIAVIFQEPMTSLNPVLTAGYQIMEPLRLHQKLSKNKAKERAVELLKLVGIPSPEKRFKEYPYQMSGGMRQRVVIAIALACNPKLLIADEPTTALDVTIQAQIINLVEEMQEKLGMAILMITHDLGVVAETANKVAVMYCGKIVEYGRVDDIFYDSKHPYLQGLKKSMPRLDSEKVEELYVIEGMVPNPLNLPVGCKFADRCEYVMEICRKKEPEAVYFGKEHYARCFLYSDSNESE</sequence>
<evidence type="ECO:0000313" key="10">
    <source>
        <dbReference type="Proteomes" id="UP000006875"/>
    </source>
</evidence>
<dbReference type="STRING" id="572544.Ilyop_1556"/>
<keyword evidence="3" id="KW-0813">Transport</keyword>
<dbReference type="InterPro" id="IPR017871">
    <property type="entry name" value="ABC_transporter-like_CS"/>
</dbReference>
<comment type="similarity">
    <text evidence="2">Belongs to the ABC transporter superfamily.</text>
</comment>
<dbReference type="RefSeq" id="WP_013388002.1">
    <property type="nucleotide sequence ID" value="NC_014632.1"/>
</dbReference>